<dbReference type="OrthoDB" id="5387995at2759"/>
<protein>
    <submittedName>
        <fullName evidence="2">Uncharacterized protein</fullName>
    </submittedName>
</protein>
<dbReference type="Proteomes" id="UP000800093">
    <property type="component" value="Unassembled WGS sequence"/>
</dbReference>
<dbReference type="EMBL" id="ML986613">
    <property type="protein sequence ID" value="KAF2264797.1"/>
    <property type="molecule type" value="Genomic_DNA"/>
</dbReference>
<feature type="region of interest" description="Disordered" evidence="1">
    <location>
        <begin position="287"/>
        <end position="322"/>
    </location>
</feature>
<keyword evidence="3" id="KW-1185">Reference proteome</keyword>
<feature type="compositionally biased region" description="Acidic residues" evidence="1">
    <location>
        <begin position="364"/>
        <end position="373"/>
    </location>
</feature>
<comment type="caution">
    <text evidence="2">The sequence shown here is derived from an EMBL/GenBank/DDBJ whole genome shotgun (WGS) entry which is preliminary data.</text>
</comment>
<accession>A0A9P4KBM9</accession>
<sequence length="522" mass="57217">MLSQRQHSLGVGRDSGISLCQYHLLDCPPQPQAVSSGISPALQHQLGRLYLSAPKRLKRNRTTAREHGFLRSTPNNYLRQATTKVGRRGMMRTTTSSTPPPPPRTIHFQVPTPCTLTASFTFVPSPQPGMVLLFPPRPAPIKSRKRCRALADVDGELSSLQKKKRRLRLFLITSRLSPEFSSPATNIVDRGTSKIAVWAKQKALGRNLLRKAAILNLIRRRAFHAKETDDGLGGVLVEQEREQKQLQLAKLAFMYGSHDTHTRPVLQRTGSVPLTAAVRIEDHFELSGDPDISLPRRSPSPSPSDTEAEESTYRSPNEAYSYLPPHAQIPRRLYLPLPPSPLGLSNYDAFDLEDDIPDPYAHLDDDDQSAEQNEDIHDTDPRSPSANTSASYASTLSTAATGNSEALRTPSQMIYSDFNILDPGEPVIGDYDQVDDGADAVWPNATASEPLKGVSGAAFSSAQPVLPASSSPNFTALLATSKDEALVPGQISKSAFQALGTKDNEIAKEKERQKSLMFLQFG</sequence>
<evidence type="ECO:0000256" key="1">
    <source>
        <dbReference type="SAM" id="MobiDB-lite"/>
    </source>
</evidence>
<evidence type="ECO:0000313" key="2">
    <source>
        <dbReference type="EMBL" id="KAF2264797.1"/>
    </source>
</evidence>
<name>A0A9P4KBM9_9PLEO</name>
<proteinExistence type="predicted"/>
<feature type="compositionally biased region" description="Low complexity" evidence="1">
    <location>
        <begin position="383"/>
        <end position="401"/>
    </location>
</feature>
<reference evidence="3" key="1">
    <citation type="journal article" date="2020" name="Stud. Mycol.">
        <title>101 Dothideomycetes genomes: A test case for predicting lifestyles and emergence of pathogens.</title>
        <authorList>
            <person name="Haridas S."/>
            <person name="Albert R."/>
            <person name="Binder M."/>
            <person name="Bloem J."/>
            <person name="LaButti K."/>
            <person name="Salamov A."/>
            <person name="Andreopoulos B."/>
            <person name="Baker S."/>
            <person name="Barry K."/>
            <person name="Bills G."/>
            <person name="Bluhm B."/>
            <person name="Cannon C."/>
            <person name="Castanera R."/>
            <person name="Culley D."/>
            <person name="Daum C."/>
            <person name="Ezra D."/>
            <person name="Gonzalez J."/>
            <person name="Henrissat B."/>
            <person name="Kuo A."/>
            <person name="Liang C."/>
            <person name="Lipzen A."/>
            <person name="Lutzoni F."/>
            <person name="Magnuson J."/>
            <person name="Mondo S."/>
            <person name="Nolan M."/>
            <person name="Ohm R."/>
            <person name="Pangilinan J."/>
            <person name="Park H.-J."/>
            <person name="Ramirez L."/>
            <person name="Alfaro M."/>
            <person name="Sun H."/>
            <person name="Tritt A."/>
            <person name="Yoshinaga Y."/>
            <person name="Zwiers L.-H."/>
            <person name="Turgeon B."/>
            <person name="Goodwin S."/>
            <person name="Spatafora J."/>
            <person name="Crous P."/>
            <person name="Grigoriev I."/>
        </authorList>
    </citation>
    <scope>NUCLEOTIDE SEQUENCE [LARGE SCALE GENOMIC DNA]</scope>
    <source>
        <strain evidence="3">CBS 304.66</strain>
    </source>
</reference>
<feature type="region of interest" description="Disordered" evidence="1">
    <location>
        <begin position="348"/>
        <end position="404"/>
    </location>
</feature>
<evidence type="ECO:0000313" key="3">
    <source>
        <dbReference type="Proteomes" id="UP000800093"/>
    </source>
</evidence>
<gene>
    <name evidence="2" type="ORF">CC78DRAFT_568040</name>
</gene>
<organism evidence="2 3">
    <name type="scientific">Lojkania enalia</name>
    <dbReference type="NCBI Taxonomy" id="147567"/>
    <lineage>
        <taxon>Eukaryota</taxon>
        <taxon>Fungi</taxon>
        <taxon>Dikarya</taxon>
        <taxon>Ascomycota</taxon>
        <taxon>Pezizomycotina</taxon>
        <taxon>Dothideomycetes</taxon>
        <taxon>Pleosporomycetidae</taxon>
        <taxon>Pleosporales</taxon>
        <taxon>Pleosporales incertae sedis</taxon>
        <taxon>Lojkania</taxon>
    </lineage>
</organism>
<dbReference type="AlphaFoldDB" id="A0A9P4KBM9"/>